<evidence type="ECO:0000313" key="1">
    <source>
        <dbReference type="EMBL" id="GGL05844.1"/>
    </source>
</evidence>
<reference evidence="1" key="2">
    <citation type="submission" date="2020-09" db="EMBL/GenBank/DDBJ databases">
        <authorList>
            <person name="Sun Q."/>
            <person name="Zhou Y."/>
        </authorList>
    </citation>
    <scope>NUCLEOTIDE SEQUENCE</scope>
    <source>
        <strain evidence="1">CGMCC 4.3508</strain>
    </source>
</reference>
<evidence type="ECO:0000313" key="2">
    <source>
        <dbReference type="Proteomes" id="UP000638263"/>
    </source>
</evidence>
<organism evidence="1 2">
    <name type="scientific">Nocardia jinanensis</name>
    <dbReference type="NCBI Taxonomy" id="382504"/>
    <lineage>
        <taxon>Bacteria</taxon>
        <taxon>Bacillati</taxon>
        <taxon>Actinomycetota</taxon>
        <taxon>Actinomycetes</taxon>
        <taxon>Mycobacteriales</taxon>
        <taxon>Nocardiaceae</taxon>
        <taxon>Nocardia</taxon>
    </lineage>
</organism>
<proteinExistence type="predicted"/>
<accession>A0A917RFM3</accession>
<sequence length="92" mass="10241">MYVEEFRSPGMLTAEAAEELATCLPGCTSRITVAANDRAVNLPVLPWCWTELGIEQGTRVTVTAKNGYRPADLEDRRALEELVTRFRALTAR</sequence>
<dbReference type="Proteomes" id="UP000638263">
    <property type="component" value="Unassembled WGS sequence"/>
</dbReference>
<gene>
    <name evidence="1" type="ORF">GCM10011588_20420</name>
</gene>
<keyword evidence="2" id="KW-1185">Reference proteome</keyword>
<dbReference type="AlphaFoldDB" id="A0A917RFM3"/>
<protein>
    <submittedName>
        <fullName evidence="1">Uncharacterized protein</fullName>
    </submittedName>
</protein>
<comment type="caution">
    <text evidence="1">The sequence shown here is derived from an EMBL/GenBank/DDBJ whole genome shotgun (WGS) entry which is preliminary data.</text>
</comment>
<name>A0A917RFM3_9NOCA</name>
<dbReference type="RefSeq" id="WP_062998529.1">
    <property type="nucleotide sequence ID" value="NZ_BMMH01000003.1"/>
</dbReference>
<dbReference type="EMBL" id="BMMH01000003">
    <property type="protein sequence ID" value="GGL05844.1"/>
    <property type="molecule type" value="Genomic_DNA"/>
</dbReference>
<reference evidence="1" key="1">
    <citation type="journal article" date="2014" name="Int. J. Syst. Evol. Microbiol.">
        <title>Complete genome sequence of Corynebacterium casei LMG S-19264T (=DSM 44701T), isolated from a smear-ripened cheese.</title>
        <authorList>
            <consortium name="US DOE Joint Genome Institute (JGI-PGF)"/>
            <person name="Walter F."/>
            <person name="Albersmeier A."/>
            <person name="Kalinowski J."/>
            <person name="Ruckert C."/>
        </authorList>
    </citation>
    <scope>NUCLEOTIDE SEQUENCE</scope>
    <source>
        <strain evidence="1">CGMCC 4.3508</strain>
    </source>
</reference>